<comment type="caution">
    <text evidence="1">The sequence shown here is derived from an EMBL/GenBank/DDBJ whole genome shotgun (WGS) entry which is preliminary data.</text>
</comment>
<dbReference type="EMBL" id="PDCK01000041">
    <property type="protein sequence ID" value="PRQ44144.1"/>
    <property type="molecule type" value="Genomic_DNA"/>
</dbReference>
<evidence type="ECO:0000313" key="1">
    <source>
        <dbReference type="EMBL" id="PRQ44144.1"/>
    </source>
</evidence>
<accession>A0A2P6RCI8</accession>
<keyword evidence="2" id="KW-1185">Reference proteome</keyword>
<evidence type="ECO:0000313" key="2">
    <source>
        <dbReference type="Proteomes" id="UP000238479"/>
    </source>
</evidence>
<organism evidence="1 2">
    <name type="scientific">Rosa chinensis</name>
    <name type="common">China rose</name>
    <dbReference type="NCBI Taxonomy" id="74649"/>
    <lineage>
        <taxon>Eukaryota</taxon>
        <taxon>Viridiplantae</taxon>
        <taxon>Streptophyta</taxon>
        <taxon>Embryophyta</taxon>
        <taxon>Tracheophyta</taxon>
        <taxon>Spermatophyta</taxon>
        <taxon>Magnoliopsida</taxon>
        <taxon>eudicotyledons</taxon>
        <taxon>Gunneridae</taxon>
        <taxon>Pentapetalae</taxon>
        <taxon>rosids</taxon>
        <taxon>fabids</taxon>
        <taxon>Rosales</taxon>
        <taxon>Rosaceae</taxon>
        <taxon>Rosoideae</taxon>
        <taxon>Rosoideae incertae sedis</taxon>
        <taxon>Rosa</taxon>
    </lineage>
</organism>
<name>A0A2P6RCI8_ROSCH</name>
<proteinExistence type="predicted"/>
<dbReference type="Proteomes" id="UP000238479">
    <property type="component" value="Chromosome 3"/>
</dbReference>
<sequence length="48" mass="5442">MSVFSESSKVVITNVIGLIWGPITTEWIQVENVVCLLRPCFTFQQKLS</sequence>
<protein>
    <submittedName>
        <fullName evidence="1">Uncharacterized protein</fullName>
    </submittedName>
</protein>
<dbReference type="Gramene" id="PRQ44144">
    <property type="protein sequence ID" value="PRQ44144"/>
    <property type="gene ID" value="RchiOBHm_Chr3g0475991"/>
</dbReference>
<gene>
    <name evidence="1" type="ORF">RchiOBHm_Chr3g0475991</name>
</gene>
<reference evidence="1 2" key="1">
    <citation type="journal article" date="2018" name="Nat. Genet.">
        <title>The Rosa genome provides new insights in the design of modern roses.</title>
        <authorList>
            <person name="Bendahmane M."/>
        </authorList>
    </citation>
    <scope>NUCLEOTIDE SEQUENCE [LARGE SCALE GENOMIC DNA]</scope>
    <source>
        <strain evidence="2">cv. Old Blush</strain>
    </source>
</reference>
<dbReference type="AlphaFoldDB" id="A0A2P6RCI8"/>